<proteinExistence type="predicted"/>
<keyword evidence="1" id="KW-0812">Transmembrane</keyword>
<dbReference type="PATRIC" id="fig|1262449.3.peg.1834"/>
<reference evidence="4" key="2">
    <citation type="submission" date="2015-10" db="EMBL/GenBank/DDBJ databases">
        <title>Improved Draft Genome Sequence of Clostridium pasteurianum Strain ATCC 6013 (DSM 525) Using a Hybrid Next-Generation Sequencing Approach.</title>
        <authorList>
            <person name="Pyne M.E."/>
            <person name="Utturkar S.M."/>
            <person name="Brown S.D."/>
            <person name="Moo-Young M."/>
            <person name="Chung D.A."/>
            <person name="Chou P.C."/>
        </authorList>
    </citation>
    <scope>NUCLEOTIDE SEQUENCE</scope>
    <source>
        <strain evidence="4">ATCC 6013</strain>
    </source>
</reference>
<reference evidence="3 6" key="1">
    <citation type="journal article" date="2015" name="Genome Announc.">
        <title>Complete Genome Sequence of the Nitrogen-Fixing and Solvent-Producing Clostridium pasteurianum DSM 525.</title>
        <authorList>
            <person name="Poehlein A."/>
            <person name="Grosse-Honebrink A."/>
            <person name="Zhang Y."/>
            <person name="Minton N.P."/>
            <person name="Daniel R."/>
        </authorList>
    </citation>
    <scope>NUCLEOTIDE SEQUENCE [LARGE SCALE GENOMIC DNA]</scope>
    <source>
        <strain evidence="3">DSM 525</strain>
        <strain evidence="6">DSM 525 / ATCC 6013</strain>
    </source>
</reference>
<keyword evidence="6" id="KW-1185">Reference proteome</keyword>
<reference evidence="4 5" key="3">
    <citation type="journal article" name="Genome Announc.">
        <title>Improved Draft Genome Sequence of Clostridium pasteurianum Strain ATCC 6013 (DSM 525) Using a Hybrid Next-Generation Sequencing Approach.</title>
        <authorList>
            <person name="Pyne M.E."/>
            <person name="Utturkar S."/>
            <person name="Brown S.D."/>
            <person name="Moo-Young M."/>
            <person name="Chung D.A."/>
            <person name="Chou C.P."/>
        </authorList>
    </citation>
    <scope>NUCLEOTIDE SEQUENCE [LARGE SCALE GENOMIC DNA]</scope>
    <source>
        <strain evidence="4 5">ATCC 6013</strain>
    </source>
</reference>
<dbReference type="Proteomes" id="UP000030905">
    <property type="component" value="Chromosome"/>
</dbReference>
<dbReference type="RefSeq" id="WP_003444415.1">
    <property type="nucleotide sequence ID" value="NZ_ANZB01000005.1"/>
</dbReference>
<name>A0A0H3J876_CLOPA</name>
<dbReference type="KEGG" id="cpae:CPAST_c11300"/>
<evidence type="ECO:0000259" key="2">
    <source>
        <dbReference type="Pfam" id="PF09992"/>
    </source>
</evidence>
<organism evidence="3 6">
    <name type="scientific">Clostridium pasteurianum DSM 525 = ATCC 6013</name>
    <dbReference type="NCBI Taxonomy" id="1262449"/>
    <lineage>
        <taxon>Bacteria</taxon>
        <taxon>Bacillati</taxon>
        <taxon>Bacillota</taxon>
        <taxon>Clostridia</taxon>
        <taxon>Eubacteriales</taxon>
        <taxon>Clostridiaceae</taxon>
        <taxon>Clostridium</taxon>
    </lineage>
</organism>
<evidence type="ECO:0000256" key="1">
    <source>
        <dbReference type="SAM" id="Phobius"/>
    </source>
</evidence>
<dbReference type="InterPro" id="IPR018711">
    <property type="entry name" value="NAGPA"/>
</dbReference>
<dbReference type="eggNOG" id="COG4632">
    <property type="taxonomic scope" value="Bacteria"/>
</dbReference>
<accession>A0A0H3J876</accession>
<dbReference type="PANTHER" id="PTHR40446:SF2">
    <property type="entry name" value="N-ACETYLGLUCOSAMINE-1-PHOSPHODIESTER ALPHA-N-ACETYLGLUCOSAMINIDASE"/>
    <property type="match status" value="1"/>
</dbReference>
<feature type="domain" description="Phosphodiester glycosidase" evidence="2">
    <location>
        <begin position="141"/>
        <end position="325"/>
    </location>
</feature>
<sequence>MCKKNKIRIILCFIIYEIAFILITSPFYIYRGPFNTLKKITVATIMATRHQYFVTSFLSQDEINNILNSSDTNNTQNQSIDVMQTVKNQDNKIACYGVSSDSGRYTGYLLSIPSKYKIKVAWTKNLGKEGQRTSEMAKDHNALAAINGGAFTDNKSETYGGSAALPGGFVISNGNLIYPYSNADLNKKESVTAFTKSGKLIVGNHSINDLKNMNVSEAVCFIPPALVVNGKGQISDGMSTGLNPRTAVGQTADGTVLFLVLDGRKNLINAGASLKDVQDLMLKYGAVNATSLDGGFSSTMYYNGKVINDTRSWNGERYVATSLYVEP</sequence>
<dbReference type="EMBL" id="CP009268">
    <property type="protein sequence ID" value="AJA51218.1"/>
    <property type="molecule type" value="Genomic_DNA"/>
</dbReference>
<evidence type="ECO:0000313" key="4">
    <source>
        <dbReference type="EMBL" id="KRU12774.1"/>
    </source>
</evidence>
<keyword evidence="1" id="KW-1133">Transmembrane helix</keyword>
<feature type="transmembrane region" description="Helical" evidence="1">
    <location>
        <begin position="7"/>
        <end position="30"/>
    </location>
</feature>
<protein>
    <submittedName>
        <fullName evidence="3">Exopolysaccharide biosynthesis protein</fullName>
    </submittedName>
</protein>
<dbReference type="GeneID" id="93073321"/>
<dbReference type="PANTHER" id="PTHR40446">
    <property type="entry name" value="N-ACETYLGLUCOSAMINE-1-PHOSPHODIESTER ALPHA-N-ACETYLGLUCOSAMINIDASE"/>
    <property type="match status" value="1"/>
</dbReference>
<dbReference type="EMBL" id="JPGY02000001">
    <property type="protein sequence ID" value="KRU12774.1"/>
    <property type="molecule type" value="Genomic_DNA"/>
</dbReference>
<gene>
    <name evidence="3" type="ORF">CLPA_c11300</name>
    <name evidence="4" type="ORF">CP6013_02022</name>
</gene>
<evidence type="ECO:0000313" key="3">
    <source>
        <dbReference type="EMBL" id="AJA51218.1"/>
    </source>
</evidence>
<dbReference type="KEGG" id="cpat:CLPA_c11300"/>
<keyword evidence="1" id="KW-0472">Membrane</keyword>
<dbReference type="Pfam" id="PF09992">
    <property type="entry name" value="NAGPA"/>
    <property type="match status" value="1"/>
</dbReference>
<evidence type="ECO:0000313" key="6">
    <source>
        <dbReference type="Proteomes" id="UP000030905"/>
    </source>
</evidence>
<dbReference type="AlphaFoldDB" id="A0A0H3J876"/>
<evidence type="ECO:0000313" key="5">
    <source>
        <dbReference type="Proteomes" id="UP000028042"/>
    </source>
</evidence>
<dbReference type="Proteomes" id="UP000028042">
    <property type="component" value="Unassembled WGS sequence"/>
</dbReference>